<accession>A0A1V6U6Y6</accession>
<protein>
    <recommendedName>
        <fullName evidence="2">Chromo domain-containing protein</fullName>
    </recommendedName>
</protein>
<evidence type="ECO:0000313" key="4">
    <source>
        <dbReference type="Proteomes" id="UP000191500"/>
    </source>
</evidence>
<comment type="subunit">
    <text evidence="1">Component of the NuA4 histone acetyltransferase complex.</text>
</comment>
<dbReference type="PROSITE" id="PS50013">
    <property type="entry name" value="CHROMO_2"/>
    <property type="match status" value="1"/>
</dbReference>
<sequence length="110" mass="13197">MTFDWKDKETVTPSEERIGETDEWEVDKILDARTYYRKLQYRVQWLGHDLDLTWYPAGNFKHAPAKLQEFHDQYPSKPGPPLRLQEWKSAFEEGRILDDHVDDDKQVFRG</sequence>
<reference evidence="4" key="1">
    <citation type="journal article" date="2017" name="Nat. Microbiol.">
        <title>Global analysis of biosynthetic gene clusters reveals vast potential of secondary metabolite production in Penicillium species.</title>
        <authorList>
            <person name="Nielsen J.C."/>
            <person name="Grijseels S."/>
            <person name="Prigent S."/>
            <person name="Ji B."/>
            <person name="Dainat J."/>
            <person name="Nielsen K.F."/>
            <person name="Frisvad J.C."/>
            <person name="Workman M."/>
            <person name="Nielsen J."/>
        </authorList>
    </citation>
    <scope>NUCLEOTIDE SEQUENCE [LARGE SCALE GENOMIC DNA]</scope>
    <source>
        <strain evidence="4">IBT 31321</strain>
    </source>
</reference>
<dbReference type="GO" id="GO:0006338">
    <property type="term" value="P:chromatin remodeling"/>
    <property type="evidence" value="ECO:0007669"/>
    <property type="project" value="UniProtKB-ARBA"/>
</dbReference>
<proteinExistence type="predicted"/>
<dbReference type="InterPro" id="IPR023780">
    <property type="entry name" value="Chromo_domain"/>
</dbReference>
<organism evidence="3 4">
    <name type="scientific">Penicillium coprophilum</name>
    <dbReference type="NCBI Taxonomy" id="36646"/>
    <lineage>
        <taxon>Eukaryota</taxon>
        <taxon>Fungi</taxon>
        <taxon>Dikarya</taxon>
        <taxon>Ascomycota</taxon>
        <taxon>Pezizomycotina</taxon>
        <taxon>Eurotiomycetes</taxon>
        <taxon>Eurotiomycetidae</taxon>
        <taxon>Eurotiales</taxon>
        <taxon>Aspergillaceae</taxon>
        <taxon>Penicillium</taxon>
    </lineage>
</organism>
<dbReference type="Proteomes" id="UP000191500">
    <property type="component" value="Unassembled WGS sequence"/>
</dbReference>
<dbReference type="SUPFAM" id="SSF54160">
    <property type="entry name" value="Chromo domain-like"/>
    <property type="match status" value="1"/>
</dbReference>
<dbReference type="SMART" id="SM00298">
    <property type="entry name" value="CHROMO"/>
    <property type="match status" value="1"/>
</dbReference>
<evidence type="ECO:0000256" key="1">
    <source>
        <dbReference type="ARBA" id="ARBA00011353"/>
    </source>
</evidence>
<dbReference type="STRING" id="36646.A0A1V6U6Y6"/>
<dbReference type="AlphaFoldDB" id="A0A1V6U6Y6"/>
<dbReference type="InterPro" id="IPR016197">
    <property type="entry name" value="Chromo-like_dom_sf"/>
</dbReference>
<dbReference type="InterPro" id="IPR000953">
    <property type="entry name" value="Chromo/chromo_shadow_dom"/>
</dbReference>
<feature type="domain" description="Chromo" evidence="2">
    <location>
        <begin position="24"/>
        <end position="82"/>
    </location>
</feature>
<name>A0A1V6U6Y6_9EURO</name>
<gene>
    <name evidence="3" type="ORF">PENCOP_c025G03088</name>
</gene>
<evidence type="ECO:0000259" key="2">
    <source>
        <dbReference type="PROSITE" id="PS50013"/>
    </source>
</evidence>
<dbReference type="CDD" id="cd00024">
    <property type="entry name" value="CD_CSD"/>
    <property type="match status" value="1"/>
</dbReference>
<dbReference type="Pfam" id="PF00385">
    <property type="entry name" value="Chromo"/>
    <property type="match status" value="1"/>
</dbReference>
<comment type="caution">
    <text evidence="3">The sequence shown here is derived from an EMBL/GenBank/DDBJ whole genome shotgun (WGS) entry which is preliminary data.</text>
</comment>
<dbReference type="EMBL" id="MDDG01000025">
    <property type="protein sequence ID" value="OQE34238.1"/>
    <property type="molecule type" value="Genomic_DNA"/>
</dbReference>
<dbReference type="Gene3D" id="2.40.50.40">
    <property type="match status" value="1"/>
</dbReference>
<keyword evidence="4" id="KW-1185">Reference proteome</keyword>
<evidence type="ECO:0000313" key="3">
    <source>
        <dbReference type="EMBL" id="OQE34238.1"/>
    </source>
</evidence>